<evidence type="ECO:0000256" key="5">
    <source>
        <dbReference type="RuleBase" id="RU365059"/>
    </source>
</evidence>
<evidence type="ECO:0000256" key="1">
    <source>
        <dbReference type="ARBA" id="ARBA00005290"/>
    </source>
</evidence>
<comment type="similarity">
    <text evidence="1 5">Belongs to the GPN-loop GTPase family.</text>
</comment>
<dbReference type="InterPro" id="IPR004130">
    <property type="entry name" value="Gpn"/>
</dbReference>
<dbReference type="PANTHER" id="PTHR21231:SF8">
    <property type="entry name" value="GPN-LOOP GTPASE 1"/>
    <property type="match status" value="1"/>
</dbReference>
<dbReference type="EC" id="3.6.5.-" evidence="5"/>
<evidence type="ECO:0000313" key="7">
    <source>
        <dbReference type="Proteomes" id="UP000053780"/>
    </source>
</evidence>
<name>T0LA95_9MICR</name>
<reference evidence="6 7" key="1">
    <citation type="journal article" date="2013" name="BMC Genomics">
        <title>Genome sequencing and comparative genomics of honey bee microsporidia, Nosema apis reveal novel insights into host-parasite interactions.</title>
        <authorList>
            <person name="Chen Yp."/>
            <person name="Pettis J.S."/>
            <person name="Zhao Y."/>
            <person name="Liu X."/>
            <person name="Tallon L.J."/>
            <person name="Sadzewicz L.D."/>
            <person name="Li R."/>
            <person name="Zheng H."/>
            <person name="Huang S."/>
            <person name="Zhang X."/>
            <person name="Hamilton M.C."/>
            <person name="Pernal S.F."/>
            <person name="Melathopoulos A.P."/>
            <person name="Yan X."/>
            <person name="Evans J.D."/>
        </authorList>
    </citation>
    <scope>NUCLEOTIDE SEQUENCE [LARGE SCALE GENOMIC DNA]</scope>
    <source>
        <strain evidence="6 7">BRL 01</strain>
    </source>
</reference>
<comment type="subunit">
    <text evidence="5">Binds to RNA polymerase II.</text>
</comment>
<gene>
    <name evidence="6" type="ORF">NAPIS_ORF01125</name>
</gene>
<protein>
    <recommendedName>
        <fullName evidence="5">GPN-loop GTPase</fullName>
        <ecNumber evidence="5">3.6.5.-</ecNumber>
    </recommendedName>
</protein>
<dbReference type="Gene3D" id="3.40.50.300">
    <property type="entry name" value="P-loop containing nucleotide triphosphate hydrolases"/>
    <property type="match status" value="1"/>
</dbReference>
<evidence type="ECO:0000313" key="6">
    <source>
        <dbReference type="EMBL" id="EQB61313.1"/>
    </source>
</evidence>
<proteinExistence type="inferred from homology"/>
<dbReference type="SUPFAM" id="SSF52540">
    <property type="entry name" value="P-loop containing nucleoside triphosphate hydrolases"/>
    <property type="match status" value="1"/>
</dbReference>
<sequence length="203" mass="23879">MYFCEIVIGPPGSGKSTYVLEKSKKLEHRNLWTINLDPDNINKDFYNFNIDKSIKNYQIQNDMGPNSSTKELLNNFAHNINDFYHEYMVEKSEYFIFDLPGQIEFFINNDSLSKMINFFNSKNISVVIINMIDLVFFNTSLLSSYLFTYISVLLLEVPYVCVISKCDKYIDYCMDYELEDLINTNVLNLIKPKKNLKKSHQNF</sequence>
<comment type="function">
    <text evidence="5">Small GTPase required for proper nuclear import of RNA polymerase II (RNAPII). May act at an RNAP assembly step prior to nuclear import.</text>
</comment>
<comment type="subcellular location">
    <subcellularLocation>
        <location evidence="5">Cytoplasm</location>
    </subcellularLocation>
    <subcellularLocation>
        <location evidence="5">Nucleus</location>
    </subcellularLocation>
</comment>
<keyword evidence="3 5" id="KW-0378">Hydrolase</keyword>
<evidence type="ECO:0000256" key="2">
    <source>
        <dbReference type="ARBA" id="ARBA00022741"/>
    </source>
</evidence>
<organism evidence="6 7">
    <name type="scientific">Vairimorpha apis BRL 01</name>
    <dbReference type="NCBI Taxonomy" id="1037528"/>
    <lineage>
        <taxon>Eukaryota</taxon>
        <taxon>Fungi</taxon>
        <taxon>Fungi incertae sedis</taxon>
        <taxon>Microsporidia</taxon>
        <taxon>Nosematidae</taxon>
        <taxon>Vairimorpha</taxon>
    </lineage>
</organism>
<keyword evidence="5" id="KW-0963">Cytoplasm</keyword>
<dbReference type="Proteomes" id="UP000053780">
    <property type="component" value="Unassembled WGS sequence"/>
</dbReference>
<dbReference type="AlphaFoldDB" id="T0LA95"/>
<dbReference type="GO" id="GO:0003924">
    <property type="term" value="F:GTPase activity"/>
    <property type="evidence" value="ECO:0007669"/>
    <property type="project" value="TreeGrafter"/>
</dbReference>
<dbReference type="GO" id="GO:0005634">
    <property type="term" value="C:nucleus"/>
    <property type="evidence" value="ECO:0007669"/>
    <property type="project" value="UniProtKB-SubCell"/>
</dbReference>
<evidence type="ECO:0000256" key="4">
    <source>
        <dbReference type="ARBA" id="ARBA00023134"/>
    </source>
</evidence>
<dbReference type="EMBL" id="KE647154">
    <property type="protein sequence ID" value="EQB61313.1"/>
    <property type="molecule type" value="Genomic_DNA"/>
</dbReference>
<keyword evidence="2 5" id="KW-0547">Nucleotide-binding</keyword>
<dbReference type="OrthoDB" id="5839at2759"/>
<dbReference type="PANTHER" id="PTHR21231">
    <property type="entry name" value="XPA-BINDING PROTEIN 1-RELATED"/>
    <property type="match status" value="1"/>
</dbReference>
<accession>T0LA95</accession>
<dbReference type="VEuPathDB" id="MicrosporidiaDB:NAPIS_ORF01125"/>
<keyword evidence="4 5" id="KW-0342">GTP-binding</keyword>
<dbReference type="GO" id="GO:0005737">
    <property type="term" value="C:cytoplasm"/>
    <property type="evidence" value="ECO:0007669"/>
    <property type="project" value="UniProtKB-SubCell"/>
</dbReference>
<dbReference type="InterPro" id="IPR027417">
    <property type="entry name" value="P-loop_NTPase"/>
</dbReference>
<dbReference type="HOGENOM" id="CLU_037460_0_2_1"/>
<dbReference type="GO" id="GO:0005525">
    <property type="term" value="F:GTP binding"/>
    <property type="evidence" value="ECO:0007669"/>
    <property type="project" value="UniProtKB-KW"/>
</dbReference>
<dbReference type="Pfam" id="PF03029">
    <property type="entry name" value="ATP_bind_1"/>
    <property type="match status" value="1"/>
</dbReference>
<keyword evidence="7" id="KW-1185">Reference proteome</keyword>
<evidence type="ECO:0000256" key="3">
    <source>
        <dbReference type="ARBA" id="ARBA00022801"/>
    </source>
</evidence>